<comment type="caution">
    <text evidence="4">The sequence shown here is derived from an EMBL/GenBank/DDBJ whole genome shotgun (WGS) entry which is preliminary data.</text>
</comment>
<reference evidence="4 5" key="1">
    <citation type="submission" date="2020-11" db="EMBL/GenBank/DDBJ databases">
        <title>The genome sequence of Novosphingobium sp. 1Y9A.</title>
        <authorList>
            <person name="Liu Y."/>
        </authorList>
    </citation>
    <scope>NUCLEOTIDE SEQUENCE [LARGE SCALE GENOMIC DNA]</scope>
    <source>
        <strain evidence="4 5">1Y9A</strain>
    </source>
</reference>
<name>A0ABS0HFZ2_9SPHN</name>
<dbReference type="RefSeq" id="WP_196275508.1">
    <property type="nucleotide sequence ID" value="NZ_JADQDC010000005.1"/>
</dbReference>
<dbReference type="InterPro" id="IPR016181">
    <property type="entry name" value="Acyl_CoA_acyltransferase"/>
</dbReference>
<dbReference type="PANTHER" id="PTHR43877">
    <property type="entry name" value="AMINOALKYLPHOSPHONATE N-ACETYLTRANSFERASE-RELATED-RELATED"/>
    <property type="match status" value="1"/>
</dbReference>
<evidence type="ECO:0000256" key="2">
    <source>
        <dbReference type="ARBA" id="ARBA00023315"/>
    </source>
</evidence>
<organism evidence="4 5">
    <name type="scientific">Novosphingobium jiangmenense</name>
    <dbReference type="NCBI Taxonomy" id="2791981"/>
    <lineage>
        <taxon>Bacteria</taxon>
        <taxon>Pseudomonadati</taxon>
        <taxon>Pseudomonadota</taxon>
        <taxon>Alphaproteobacteria</taxon>
        <taxon>Sphingomonadales</taxon>
        <taxon>Sphingomonadaceae</taxon>
        <taxon>Novosphingobium</taxon>
    </lineage>
</organism>
<dbReference type="CDD" id="cd04301">
    <property type="entry name" value="NAT_SF"/>
    <property type="match status" value="1"/>
</dbReference>
<dbReference type="SUPFAM" id="SSF55729">
    <property type="entry name" value="Acyl-CoA N-acyltransferases (Nat)"/>
    <property type="match status" value="1"/>
</dbReference>
<evidence type="ECO:0000259" key="3">
    <source>
        <dbReference type="PROSITE" id="PS51186"/>
    </source>
</evidence>
<keyword evidence="2 4" id="KW-0012">Acyltransferase</keyword>
<dbReference type="Proteomes" id="UP000600799">
    <property type="component" value="Unassembled WGS sequence"/>
</dbReference>
<dbReference type="InterPro" id="IPR000182">
    <property type="entry name" value="GNAT_dom"/>
</dbReference>
<keyword evidence="5" id="KW-1185">Reference proteome</keyword>
<gene>
    <name evidence="4" type="ORF">I2488_09220</name>
</gene>
<evidence type="ECO:0000313" key="5">
    <source>
        <dbReference type="Proteomes" id="UP000600799"/>
    </source>
</evidence>
<accession>A0ABS0HFZ2</accession>
<dbReference type="GO" id="GO:0016746">
    <property type="term" value="F:acyltransferase activity"/>
    <property type="evidence" value="ECO:0007669"/>
    <property type="project" value="UniProtKB-KW"/>
</dbReference>
<dbReference type="PROSITE" id="PS51186">
    <property type="entry name" value="GNAT"/>
    <property type="match status" value="1"/>
</dbReference>
<dbReference type="InterPro" id="IPR050832">
    <property type="entry name" value="Bact_Acetyltransf"/>
</dbReference>
<dbReference type="EMBL" id="JADQDC010000005">
    <property type="protein sequence ID" value="MBF9151180.1"/>
    <property type="molecule type" value="Genomic_DNA"/>
</dbReference>
<protein>
    <submittedName>
        <fullName evidence="4">GNAT family acetyltransferase</fullName>
        <ecNumber evidence="4">2.3.1.-</ecNumber>
    </submittedName>
</protein>
<evidence type="ECO:0000256" key="1">
    <source>
        <dbReference type="ARBA" id="ARBA00022679"/>
    </source>
</evidence>
<keyword evidence="1 4" id="KW-0808">Transferase</keyword>
<dbReference type="EC" id="2.3.1.-" evidence="4"/>
<evidence type="ECO:0000313" key="4">
    <source>
        <dbReference type="EMBL" id="MBF9151180.1"/>
    </source>
</evidence>
<dbReference type="Pfam" id="PF00583">
    <property type="entry name" value="Acetyltransf_1"/>
    <property type="match status" value="1"/>
</dbReference>
<proteinExistence type="predicted"/>
<sequence length="137" mass="14827">MGVSIRAATAAEREATVTLWEAAGLTRPWNDPRSDFDLALATPTSTILLAEAQNQPIGSVMVGFDGHRGWVYYLATSPDRRGQGIGRALMAAAEDWLKALGSPKIQLMVRGDNASARGFYNALGYELQDVVTIGKRF</sequence>
<dbReference type="Gene3D" id="3.40.630.30">
    <property type="match status" value="1"/>
</dbReference>
<feature type="domain" description="N-acetyltransferase" evidence="3">
    <location>
        <begin position="3"/>
        <end position="137"/>
    </location>
</feature>
<dbReference type="NCBIfam" id="NF002959">
    <property type="entry name" value="PRK03624.1"/>
    <property type="match status" value="1"/>
</dbReference>